<dbReference type="Gene3D" id="1.20.120.220">
    <property type="entry name" value="ATP synthase, F0 complex, subunit A"/>
    <property type="match status" value="1"/>
</dbReference>
<feature type="transmembrane region" description="Helical" evidence="12">
    <location>
        <begin position="125"/>
        <end position="148"/>
    </location>
</feature>
<name>A0A7R7UNP6_9ACAR</name>
<evidence type="ECO:0000256" key="5">
    <source>
        <dbReference type="ARBA" id="ARBA00022692"/>
    </source>
</evidence>
<dbReference type="GO" id="GO:0005743">
    <property type="term" value="C:mitochondrial inner membrane"/>
    <property type="evidence" value="ECO:0007669"/>
    <property type="project" value="UniProtKB-SubCell"/>
</dbReference>
<dbReference type="NCBIfam" id="TIGR01131">
    <property type="entry name" value="ATP_synt_6_or_A"/>
    <property type="match status" value="1"/>
</dbReference>
<evidence type="ECO:0000256" key="1">
    <source>
        <dbReference type="ARBA" id="ARBA00004141"/>
    </source>
</evidence>
<evidence type="ECO:0000256" key="8">
    <source>
        <dbReference type="ARBA" id="ARBA00023065"/>
    </source>
</evidence>
<dbReference type="PROSITE" id="PS00449">
    <property type="entry name" value="ATPASE_A"/>
    <property type="match status" value="1"/>
</dbReference>
<keyword evidence="3" id="KW-0813">Transport</keyword>
<evidence type="ECO:0000313" key="13">
    <source>
        <dbReference type="EMBL" id="BCR02922.1"/>
    </source>
</evidence>
<proteinExistence type="inferred from homology"/>
<keyword evidence="7 12" id="KW-1133">Transmembrane helix</keyword>
<evidence type="ECO:0000256" key="9">
    <source>
        <dbReference type="ARBA" id="ARBA00023136"/>
    </source>
</evidence>
<accession>A0A7R7UNP6</accession>
<keyword evidence="6" id="KW-0375">Hydrogen ion transport</keyword>
<dbReference type="PANTHER" id="PTHR11410">
    <property type="entry name" value="ATP SYNTHASE SUBUNIT A"/>
    <property type="match status" value="1"/>
</dbReference>
<keyword evidence="10" id="KW-0066">ATP synthesis</keyword>
<evidence type="ECO:0000256" key="6">
    <source>
        <dbReference type="ARBA" id="ARBA00022781"/>
    </source>
</evidence>
<keyword evidence="9 12" id="KW-0472">Membrane</keyword>
<feature type="transmembrane region" description="Helical" evidence="12">
    <location>
        <begin position="192"/>
        <end position="218"/>
    </location>
</feature>
<keyword evidence="4" id="KW-0138">CF(0)</keyword>
<dbReference type="InterPro" id="IPR045083">
    <property type="entry name" value="ATP_synth_F0_asu_bact/mt"/>
</dbReference>
<evidence type="ECO:0000256" key="10">
    <source>
        <dbReference type="ARBA" id="ARBA00023310"/>
    </source>
</evidence>
<feature type="transmembrane region" description="Helical" evidence="12">
    <location>
        <begin position="160"/>
        <end position="180"/>
    </location>
</feature>
<reference evidence="13" key="2">
    <citation type="submission" date="2021-01" db="EMBL/GenBank/DDBJ databases">
        <authorList>
            <person name="Hiruta S."/>
            <person name="Waki T."/>
            <person name="Shimano S."/>
        </authorList>
    </citation>
    <scope>NUCLEOTIDE SEQUENCE</scope>
    <source>
        <strain evidence="13">DaiDaiSG01</strain>
    </source>
</reference>
<dbReference type="CDD" id="cd00310">
    <property type="entry name" value="ATP-synt_Fo_a_6"/>
    <property type="match status" value="1"/>
</dbReference>
<evidence type="ECO:0000256" key="4">
    <source>
        <dbReference type="ARBA" id="ARBA00022547"/>
    </source>
</evidence>
<evidence type="ECO:0000256" key="3">
    <source>
        <dbReference type="ARBA" id="ARBA00022448"/>
    </source>
</evidence>
<dbReference type="InterPro" id="IPR023011">
    <property type="entry name" value="ATP_synth_F0_asu_AS"/>
</dbReference>
<comment type="subcellular location">
    <subcellularLocation>
        <location evidence="1">Membrane</location>
        <topology evidence="1">Multi-pass membrane protein</topology>
    </subcellularLocation>
    <subcellularLocation>
        <location evidence="11">Mitochondrion inner membrane</location>
        <topology evidence="11">Multi-pass membrane protein</topology>
    </subcellularLocation>
</comment>
<gene>
    <name evidence="13" type="primary">ATPase 6</name>
</gene>
<dbReference type="PANTHER" id="PTHR11410:SF0">
    <property type="entry name" value="ATP SYNTHASE SUBUNIT A"/>
    <property type="match status" value="1"/>
</dbReference>
<organism evidence="13">
    <name type="scientific">Riccardoella reaumuri</name>
    <dbReference type="NCBI Taxonomy" id="2803873"/>
    <lineage>
        <taxon>Eukaryota</taxon>
        <taxon>Metazoa</taxon>
        <taxon>Ecdysozoa</taxon>
        <taxon>Arthropoda</taxon>
        <taxon>Chelicerata</taxon>
        <taxon>Arachnida</taxon>
        <taxon>Acari</taxon>
        <taxon>Acariformes</taxon>
        <taxon>Trombidiformes</taxon>
        <taxon>Prostigmata</taxon>
        <taxon>Eupodina</taxon>
        <taxon>Tydeoidea</taxon>
        <taxon>Ereynetidae</taxon>
        <taxon>Riccardoella</taxon>
    </lineage>
</organism>
<dbReference type="GO" id="GO:0046933">
    <property type="term" value="F:proton-transporting ATP synthase activity, rotational mechanism"/>
    <property type="evidence" value="ECO:0007669"/>
    <property type="project" value="TreeGrafter"/>
</dbReference>
<dbReference type="EMBL" id="LC601993">
    <property type="protein sequence ID" value="BCR02922.1"/>
    <property type="molecule type" value="Genomic_DNA"/>
</dbReference>
<keyword evidence="13" id="KW-0496">Mitochondrion</keyword>
<dbReference type="AlphaFoldDB" id="A0A7R7UNP6"/>
<reference evidence="13" key="1">
    <citation type="submission" date="2021-01" db="EMBL/GenBank/DDBJ databases">
        <title>Complete mitochondrial genomes of snail mite Riccardoella tokyoensis and R. reaumuri (Acariformes: Prostigmata: Ereynetidae).</title>
        <authorList>
            <person name="Hiruta S.F."/>
            <person name="Waki T."/>
            <person name="Shimano S."/>
        </authorList>
    </citation>
    <scope>NUCLEOTIDE SEQUENCE</scope>
    <source>
        <strain evidence="13">DaiDaiSG01</strain>
    </source>
</reference>
<evidence type="ECO:0000256" key="7">
    <source>
        <dbReference type="ARBA" id="ARBA00022989"/>
    </source>
</evidence>
<dbReference type="SUPFAM" id="SSF81336">
    <property type="entry name" value="F1F0 ATP synthase subunit A"/>
    <property type="match status" value="1"/>
</dbReference>
<keyword evidence="8" id="KW-0406">Ion transport</keyword>
<protein>
    <recommendedName>
        <fullName evidence="11">ATP synthase subunit a</fullName>
    </recommendedName>
</protein>
<evidence type="ECO:0000256" key="12">
    <source>
        <dbReference type="SAM" id="Phobius"/>
    </source>
</evidence>
<evidence type="ECO:0000256" key="2">
    <source>
        <dbReference type="ARBA" id="ARBA00006810"/>
    </source>
</evidence>
<geneLocation type="mitochondrion" evidence="13"/>
<dbReference type="GO" id="GO:0045259">
    <property type="term" value="C:proton-transporting ATP synthase complex"/>
    <property type="evidence" value="ECO:0007669"/>
    <property type="project" value="UniProtKB-KW"/>
</dbReference>
<dbReference type="Pfam" id="PF00119">
    <property type="entry name" value="ATP-synt_A"/>
    <property type="match status" value="1"/>
</dbReference>
<sequence>MMTNLFSMFDPSNYYMNPNIIIMITPFTLMINNKFMMKNKLMLLMSILLTMIMKEMKNMLKNNFNKMNILITMSMFMMIASMNIMSLLPFVFTQMSHISITYPMALISWLSLMMYMWMMNFKNSMIHLVPMSTPIYLMNFMVIIEIISNIIRPITLSVRLTANMVAGHLLMSLLSNFMLMNMTNTMMMSLPMFILSTLEMMVAMIQAYVFITLLTLYYNEIF</sequence>
<comment type="similarity">
    <text evidence="2">Belongs to the ATPase A chain family.</text>
</comment>
<keyword evidence="5 12" id="KW-0812">Transmembrane</keyword>
<dbReference type="PRINTS" id="PR00123">
    <property type="entry name" value="ATPASEA"/>
</dbReference>
<dbReference type="InterPro" id="IPR000568">
    <property type="entry name" value="ATP_synth_F0_asu"/>
</dbReference>
<evidence type="ECO:0000256" key="11">
    <source>
        <dbReference type="RuleBase" id="RU004450"/>
    </source>
</evidence>
<dbReference type="InterPro" id="IPR035908">
    <property type="entry name" value="F0_ATP_A_sf"/>
</dbReference>